<dbReference type="InterPro" id="IPR039374">
    <property type="entry name" value="SIP_fam"/>
</dbReference>
<dbReference type="Gene3D" id="3.40.50.80">
    <property type="entry name" value="Nucleotide-binding domain of ferredoxin-NADP reductase (FNR) module"/>
    <property type="match status" value="1"/>
</dbReference>
<comment type="caution">
    <text evidence="3">The sequence shown here is derived from an EMBL/GenBank/DDBJ whole genome shotgun (WGS) entry which is preliminary data.</text>
</comment>
<dbReference type="PROSITE" id="PS51384">
    <property type="entry name" value="FAD_FR"/>
    <property type="match status" value="1"/>
</dbReference>
<dbReference type="OrthoDB" id="9814826at2"/>
<dbReference type="PANTHER" id="PTHR30157:SF0">
    <property type="entry name" value="NADPH-DEPENDENT FERRIC-CHELATE REDUCTASE"/>
    <property type="match status" value="1"/>
</dbReference>
<organism evidence="3 4">
    <name type="scientific">Aurantiacibacter arachoides</name>
    <dbReference type="NCBI Taxonomy" id="1850444"/>
    <lineage>
        <taxon>Bacteria</taxon>
        <taxon>Pseudomonadati</taxon>
        <taxon>Pseudomonadota</taxon>
        <taxon>Alphaproteobacteria</taxon>
        <taxon>Sphingomonadales</taxon>
        <taxon>Erythrobacteraceae</taxon>
        <taxon>Aurantiacibacter</taxon>
    </lineage>
</organism>
<dbReference type="Gene3D" id="2.40.30.10">
    <property type="entry name" value="Translation factors"/>
    <property type="match status" value="1"/>
</dbReference>
<dbReference type="Pfam" id="PF08021">
    <property type="entry name" value="FAD_binding_9"/>
    <property type="match status" value="1"/>
</dbReference>
<protein>
    <submittedName>
        <fullName evidence="3">Siderophore-interacting protein</fullName>
    </submittedName>
</protein>
<dbReference type="SUPFAM" id="SSF63380">
    <property type="entry name" value="Riboflavin synthase domain-like"/>
    <property type="match status" value="1"/>
</dbReference>
<name>A0A844ZZD3_9SPHN</name>
<accession>A0A844ZZD3</accession>
<dbReference type="GO" id="GO:0016491">
    <property type="term" value="F:oxidoreductase activity"/>
    <property type="evidence" value="ECO:0007669"/>
    <property type="project" value="InterPro"/>
</dbReference>
<dbReference type="InterPro" id="IPR007037">
    <property type="entry name" value="SIP_rossman_dom"/>
</dbReference>
<evidence type="ECO:0000256" key="1">
    <source>
        <dbReference type="ARBA" id="ARBA00035644"/>
    </source>
</evidence>
<keyword evidence="4" id="KW-1185">Reference proteome</keyword>
<feature type="domain" description="FAD-binding FR-type" evidence="2">
    <location>
        <begin position="7"/>
        <end position="115"/>
    </location>
</feature>
<evidence type="ECO:0000313" key="4">
    <source>
        <dbReference type="Proteomes" id="UP000460626"/>
    </source>
</evidence>
<dbReference type="InterPro" id="IPR017938">
    <property type="entry name" value="Riboflavin_synthase-like_b-brl"/>
</dbReference>
<dbReference type="InterPro" id="IPR039261">
    <property type="entry name" value="FNR_nucleotide-bd"/>
</dbReference>
<dbReference type="CDD" id="cd06193">
    <property type="entry name" value="siderophore_interacting"/>
    <property type="match status" value="1"/>
</dbReference>
<dbReference type="InterPro" id="IPR013113">
    <property type="entry name" value="SIP_FAD-bd"/>
</dbReference>
<dbReference type="InterPro" id="IPR017927">
    <property type="entry name" value="FAD-bd_FR_type"/>
</dbReference>
<dbReference type="RefSeq" id="WP_131451975.1">
    <property type="nucleotide sequence ID" value="NZ_BMJK01000001.1"/>
</dbReference>
<reference evidence="3 4" key="1">
    <citation type="submission" date="2019-12" db="EMBL/GenBank/DDBJ databases">
        <title>Genomic-based taxomic classification of the family Erythrobacteraceae.</title>
        <authorList>
            <person name="Xu L."/>
        </authorList>
    </citation>
    <scope>NUCLEOTIDE SEQUENCE [LARGE SCALE GENOMIC DNA]</scope>
    <source>
        <strain evidence="3 4">RC4-10-4</strain>
    </source>
</reference>
<dbReference type="EMBL" id="WTYH01000001">
    <property type="protein sequence ID" value="MXO92610.1"/>
    <property type="molecule type" value="Genomic_DNA"/>
</dbReference>
<dbReference type="PANTHER" id="PTHR30157">
    <property type="entry name" value="FERRIC REDUCTASE, NADPH-DEPENDENT"/>
    <property type="match status" value="1"/>
</dbReference>
<evidence type="ECO:0000313" key="3">
    <source>
        <dbReference type="EMBL" id="MXO92610.1"/>
    </source>
</evidence>
<sequence>MAPPNRPPQRELEVLAIRRVTPNMQRVTLGGAGLADFPAGSEGGYVKLRLAGEDGRLAVRTYTIREQRPDALDIDFALHAETATGKAGPATDWALSAQPGAKIEVGGPGPAKPLPAGMDFYLVAGDMTALPAIAVNLANLPANARGIAVIEVMDEADCLAVEKPDGVELRWSVVPQPGSAPATLAEGLRAVPWPAGAVYAWCASEFSAMQSLRAYLRDERGLGPDRLYISSYWKSGLTEEAHKLAKREDAEAQPA</sequence>
<dbReference type="AlphaFoldDB" id="A0A844ZZD3"/>
<dbReference type="Proteomes" id="UP000460626">
    <property type="component" value="Unassembled WGS sequence"/>
</dbReference>
<evidence type="ECO:0000259" key="2">
    <source>
        <dbReference type="PROSITE" id="PS51384"/>
    </source>
</evidence>
<proteinExistence type="inferred from homology"/>
<comment type="similarity">
    <text evidence="1">Belongs to the SIP oxidoreductase family.</text>
</comment>
<gene>
    <name evidence="3" type="ORF">GRI62_03190</name>
</gene>
<dbReference type="Pfam" id="PF04954">
    <property type="entry name" value="SIP"/>
    <property type="match status" value="1"/>
</dbReference>